<dbReference type="InterPro" id="IPR000878">
    <property type="entry name" value="4pyrrol_Mease"/>
</dbReference>
<dbReference type="EC" id="2.1.1.198" evidence="6"/>
<evidence type="ECO:0000256" key="1">
    <source>
        <dbReference type="ARBA" id="ARBA00022490"/>
    </source>
</evidence>
<sequence>MDKKGTLYLCPTPIGNLEDITLRAIRVLKEVDFIAAEDTRVTRKLLNHYDIKTPLVSYHEHNKREKGPEIISLLEEGKNIALVTDAGTPGISDPGEDLVRLAVEAGIAVEPLPGAAAAICALVASGISTGRFVFEGFLPRKKKERTERLKELSAETRTIVLYEAPHRLLKTLKDLGQALGDRSIAIAREMTKVHEEFFRGTVTDAVARFTRTPPRGELVMVIEGRKDDVETNTVTFPTDTASCPENPENKSPAGTGLDRKDIKIYLREKLEYYTSMGYSRKEALKKTAAEAGISRNEAYDILFRESSEVEEKTTEPTDNQFKRKN</sequence>
<feature type="compositionally biased region" description="Basic and acidic residues" evidence="7">
    <location>
        <begin position="304"/>
        <end position="315"/>
    </location>
</feature>
<evidence type="ECO:0000256" key="2">
    <source>
        <dbReference type="ARBA" id="ARBA00022552"/>
    </source>
</evidence>
<dbReference type="RefSeq" id="WP_120765171.1">
    <property type="nucleotide sequence ID" value="NZ_CP033169.1"/>
</dbReference>
<dbReference type="Pfam" id="PF00590">
    <property type="entry name" value="TP_methylase"/>
    <property type="match status" value="1"/>
</dbReference>
<keyword evidence="4 6" id="KW-0808">Transferase</keyword>
<evidence type="ECO:0000256" key="3">
    <source>
        <dbReference type="ARBA" id="ARBA00022603"/>
    </source>
</evidence>
<protein>
    <recommendedName>
        <fullName evidence="6">Ribosomal RNA small subunit methyltransferase I</fullName>
        <ecNumber evidence="6">2.1.1.198</ecNumber>
    </recommendedName>
    <alternativeName>
        <fullName evidence="6">16S rRNA 2'-O-ribose C1402 methyltransferase</fullName>
    </alternativeName>
    <alternativeName>
        <fullName evidence="6">rRNA (cytidine-2'-O-)-methyltransferase RsmI</fullName>
    </alternativeName>
</protein>
<reference evidence="9 10" key="1">
    <citation type="submission" date="2018-10" db="EMBL/GenBank/DDBJ databases">
        <authorList>
            <person name="Zhang X."/>
        </authorList>
    </citation>
    <scope>NUCLEOTIDE SEQUENCE [LARGE SCALE GENOMIC DNA]</scope>
    <source>
        <strain evidence="9 10">SK-G1</strain>
    </source>
</reference>
<dbReference type="GO" id="GO:0005737">
    <property type="term" value="C:cytoplasm"/>
    <property type="evidence" value="ECO:0007669"/>
    <property type="project" value="UniProtKB-SubCell"/>
</dbReference>
<feature type="region of interest" description="Disordered" evidence="7">
    <location>
        <begin position="304"/>
        <end position="325"/>
    </location>
</feature>
<proteinExistence type="inferred from homology"/>
<keyword evidence="10" id="KW-1185">Reference proteome</keyword>
<evidence type="ECO:0000313" key="9">
    <source>
        <dbReference type="EMBL" id="AYO29226.1"/>
    </source>
</evidence>
<comment type="catalytic activity">
    <reaction evidence="6">
        <text>cytidine(1402) in 16S rRNA + S-adenosyl-L-methionine = 2'-O-methylcytidine(1402) in 16S rRNA + S-adenosyl-L-homocysteine + H(+)</text>
        <dbReference type="Rhea" id="RHEA:42924"/>
        <dbReference type="Rhea" id="RHEA-COMP:10285"/>
        <dbReference type="Rhea" id="RHEA-COMP:10286"/>
        <dbReference type="ChEBI" id="CHEBI:15378"/>
        <dbReference type="ChEBI" id="CHEBI:57856"/>
        <dbReference type="ChEBI" id="CHEBI:59789"/>
        <dbReference type="ChEBI" id="CHEBI:74495"/>
        <dbReference type="ChEBI" id="CHEBI:82748"/>
        <dbReference type="EC" id="2.1.1.198"/>
    </reaction>
</comment>
<keyword evidence="1 6" id="KW-0963">Cytoplasm</keyword>
<dbReference type="FunFam" id="3.30.950.10:FF:000002">
    <property type="entry name" value="Ribosomal RNA small subunit methyltransferase I"/>
    <property type="match status" value="1"/>
</dbReference>
<dbReference type="Gene3D" id="3.40.1010.10">
    <property type="entry name" value="Cobalt-precorrin-4 Transmethylase, Domain 1"/>
    <property type="match status" value="1"/>
</dbReference>
<keyword evidence="3 6" id="KW-0489">Methyltransferase</keyword>
<dbReference type="Proteomes" id="UP000280960">
    <property type="component" value="Chromosome"/>
</dbReference>
<keyword evidence="5 6" id="KW-0949">S-adenosyl-L-methionine</keyword>
<keyword evidence="2 6" id="KW-0698">rRNA processing</keyword>
<dbReference type="AlphaFoldDB" id="A0A3G2R183"/>
<name>A0A3G2R183_9FIRM</name>
<comment type="similarity">
    <text evidence="6">Belongs to the methyltransferase superfamily. RsmI family.</text>
</comment>
<feature type="region of interest" description="Disordered" evidence="7">
    <location>
        <begin position="235"/>
        <end position="256"/>
    </location>
</feature>
<dbReference type="Gene3D" id="3.30.950.10">
    <property type="entry name" value="Methyltransferase, Cobalt-precorrin-4 Transmethylase, Domain 2"/>
    <property type="match status" value="1"/>
</dbReference>
<organism evidence="9 10">
    <name type="scientific">Biomaibacter acetigenes</name>
    <dbReference type="NCBI Taxonomy" id="2316383"/>
    <lineage>
        <taxon>Bacteria</taxon>
        <taxon>Bacillati</taxon>
        <taxon>Bacillota</taxon>
        <taxon>Clostridia</taxon>
        <taxon>Thermosediminibacterales</taxon>
        <taxon>Tepidanaerobacteraceae</taxon>
        <taxon>Biomaibacter</taxon>
    </lineage>
</organism>
<dbReference type="InterPro" id="IPR008189">
    <property type="entry name" value="rRNA_ssu_MeTfrase_I"/>
</dbReference>
<dbReference type="HAMAP" id="MF_01877">
    <property type="entry name" value="16SrRNA_methyltr_I"/>
    <property type="match status" value="1"/>
</dbReference>
<comment type="function">
    <text evidence="6">Catalyzes the 2'-O-methylation of the ribose of cytidine 1402 (C1402) in 16S rRNA.</text>
</comment>
<dbReference type="FunFam" id="3.40.1010.10:FF:000002">
    <property type="entry name" value="Ribosomal RNA small subunit methyltransferase I"/>
    <property type="match status" value="1"/>
</dbReference>
<evidence type="ECO:0000256" key="5">
    <source>
        <dbReference type="ARBA" id="ARBA00022691"/>
    </source>
</evidence>
<feature type="domain" description="Tetrapyrrole methylase" evidence="8">
    <location>
        <begin position="6"/>
        <end position="204"/>
    </location>
</feature>
<evidence type="ECO:0000256" key="7">
    <source>
        <dbReference type="SAM" id="MobiDB-lite"/>
    </source>
</evidence>
<dbReference type="PANTHER" id="PTHR46111:SF1">
    <property type="entry name" value="RIBOSOMAL RNA SMALL SUBUNIT METHYLTRANSFERASE I"/>
    <property type="match status" value="1"/>
</dbReference>
<dbReference type="GO" id="GO:0070677">
    <property type="term" value="F:rRNA (cytosine-2'-O-)-methyltransferase activity"/>
    <property type="evidence" value="ECO:0007669"/>
    <property type="project" value="UniProtKB-UniRule"/>
</dbReference>
<dbReference type="SUPFAM" id="SSF53790">
    <property type="entry name" value="Tetrapyrrole methylase"/>
    <property type="match status" value="1"/>
</dbReference>
<gene>
    <name evidence="6 9" type="primary">rsmI</name>
    <name evidence="9" type="ORF">D2962_00175</name>
</gene>
<evidence type="ECO:0000256" key="6">
    <source>
        <dbReference type="HAMAP-Rule" id="MF_01877"/>
    </source>
</evidence>
<dbReference type="PIRSF" id="PIRSF005917">
    <property type="entry name" value="MTase_YraL"/>
    <property type="match status" value="1"/>
</dbReference>
<dbReference type="NCBIfam" id="TIGR00096">
    <property type="entry name" value="16S rRNA (cytidine(1402)-2'-O)-methyltransferase"/>
    <property type="match status" value="1"/>
</dbReference>
<dbReference type="KEGG" id="bacg:D2962_00175"/>
<dbReference type="InterPro" id="IPR035996">
    <property type="entry name" value="4pyrrol_Methylase_sf"/>
</dbReference>
<dbReference type="PANTHER" id="PTHR46111">
    <property type="entry name" value="RIBOSOMAL RNA SMALL SUBUNIT METHYLTRANSFERASE I"/>
    <property type="match status" value="1"/>
</dbReference>
<evidence type="ECO:0000313" key="10">
    <source>
        <dbReference type="Proteomes" id="UP000280960"/>
    </source>
</evidence>
<dbReference type="InterPro" id="IPR014776">
    <property type="entry name" value="4pyrrole_Mease_sub2"/>
</dbReference>
<dbReference type="CDD" id="cd11648">
    <property type="entry name" value="RsmI"/>
    <property type="match status" value="1"/>
</dbReference>
<accession>A0A3G2R183</accession>
<comment type="subcellular location">
    <subcellularLocation>
        <location evidence="6">Cytoplasm</location>
    </subcellularLocation>
</comment>
<dbReference type="InterPro" id="IPR014777">
    <property type="entry name" value="4pyrrole_Mease_sub1"/>
</dbReference>
<dbReference type="EMBL" id="CP033169">
    <property type="protein sequence ID" value="AYO29226.1"/>
    <property type="molecule type" value="Genomic_DNA"/>
</dbReference>
<evidence type="ECO:0000259" key="8">
    <source>
        <dbReference type="Pfam" id="PF00590"/>
    </source>
</evidence>
<evidence type="ECO:0000256" key="4">
    <source>
        <dbReference type="ARBA" id="ARBA00022679"/>
    </source>
</evidence>